<accession>A0A1B1MW87</accession>
<feature type="transmembrane region" description="Helical" evidence="8">
    <location>
        <begin position="219"/>
        <end position="244"/>
    </location>
</feature>
<evidence type="ECO:0000256" key="2">
    <source>
        <dbReference type="ARBA" id="ARBA00007998"/>
    </source>
</evidence>
<feature type="transmembrane region" description="Helical" evidence="8">
    <location>
        <begin position="85"/>
        <end position="105"/>
    </location>
</feature>
<dbReference type="OrthoDB" id="2661055at2"/>
<keyword evidence="10" id="KW-1185">Reference proteome</keyword>
<dbReference type="KEGG" id="pyg:AWM70_01590"/>
<evidence type="ECO:0000256" key="1">
    <source>
        <dbReference type="ARBA" id="ARBA00004141"/>
    </source>
</evidence>
<keyword evidence="5 8" id="KW-0812">Transmembrane</keyword>
<dbReference type="EMBL" id="CP014167">
    <property type="protein sequence ID" value="ANS73434.1"/>
    <property type="molecule type" value="Genomic_DNA"/>
</dbReference>
<feature type="transmembrane region" description="Helical" evidence="8">
    <location>
        <begin position="309"/>
        <end position="326"/>
    </location>
</feature>
<proteinExistence type="inferred from homology"/>
<gene>
    <name evidence="9" type="ORF">AWM70_01590</name>
</gene>
<feature type="transmembrane region" description="Helical" evidence="8">
    <location>
        <begin position="111"/>
        <end position="133"/>
    </location>
</feature>
<keyword evidence="3" id="KW-0813">Transport</keyword>
<feature type="transmembrane region" description="Helical" evidence="8">
    <location>
        <begin position="187"/>
        <end position="207"/>
    </location>
</feature>
<reference evidence="9 10" key="1">
    <citation type="submission" date="2016-01" db="EMBL/GenBank/DDBJ databases">
        <title>Complete Genome Sequence of Paenibacillus yonginensis DCY84, a novel Plant Growth-Promoting Bacteria with Elicitation of Induced Systemic Resistance.</title>
        <authorList>
            <person name="Kim Y.J."/>
            <person name="Yang D.C."/>
            <person name="Sukweenadhi J."/>
        </authorList>
    </citation>
    <scope>NUCLEOTIDE SEQUENCE [LARGE SCALE GENOMIC DNA]</scope>
    <source>
        <strain evidence="9 10">DCY84</strain>
    </source>
</reference>
<dbReference type="NCBIfam" id="TIGR00912">
    <property type="entry name" value="2A0309"/>
    <property type="match status" value="1"/>
</dbReference>
<dbReference type="PANTHER" id="PTHR34975">
    <property type="entry name" value="SPORE GERMINATION PROTEIN A2"/>
    <property type="match status" value="1"/>
</dbReference>
<feature type="transmembrane region" description="Helical" evidence="8">
    <location>
        <begin position="338"/>
        <end position="359"/>
    </location>
</feature>
<dbReference type="GO" id="GO:0016020">
    <property type="term" value="C:membrane"/>
    <property type="evidence" value="ECO:0007669"/>
    <property type="project" value="UniProtKB-SubCell"/>
</dbReference>
<evidence type="ECO:0000256" key="4">
    <source>
        <dbReference type="ARBA" id="ARBA00022544"/>
    </source>
</evidence>
<dbReference type="PANTHER" id="PTHR34975:SF2">
    <property type="entry name" value="SPORE GERMINATION PROTEIN A2"/>
    <property type="match status" value="1"/>
</dbReference>
<evidence type="ECO:0000313" key="9">
    <source>
        <dbReference type="EMBL" id="ANS73434.1"/>
    </source>
</evidence>
<dbReference type="InterPro" id="IPR004761">
    <property type="entry name" value="Spore_GerAB"/>
</dbReference>
<keyword evidence="7 8" id="KW-0472">Membrane</keyword>
<feature type="transmembrane region" description="Helical" evidence="8">
    <location>
        <begin position="274"/>
        <end position="297"/>
    </location>
</feature>
<evidence type="ECO:0000313" key="10">
    <source>
        <dbReference type="Proteomes" id="UP000092573"/>
    </source>
</evidence>
<dbReference type="GO" id="GO:0009847">
    <property type="term" value="P:spore germination"/>
    <property type="evidence" value="ECO:0007669"/>
    <property type="project" value="InterPro"/>
</dbReference>
<protein>
    <submittedName>
        <fullName evidence="9">Uncharacterized protein</fullName>
    </submittedName>
</protein>
<comment type="similarity">
    <text evidence="2">Belongs to the amino acid-polyamine-organocation (APC) superfamily. Spore germination protein (SGP) (TC 2.A.3.9) family.</text>
</comment>
<organism evidence="9 10">
    <name type="scientific">Paenibacillus yonginensis</name>
    <dbReference type="NCBI Taxonomy" id="1462996"/>
    <lineage>
        <taxon>Bacteria</taxon>
        <taxon>Bacillati</taxon>
        <taxon>Bacillota</taxon>
        <taxon>Bacilli</taxon>
        <taxon>Bacillales</taxon>
        <taxon>Paenibacillaceae</taxon>
        <taxon>Paenibacillus</taxon>
    </lineage>
</organism>
<dbReference type="Gene3D" id="1.20.1740.10">
    <property type="entry name" value="Amino acid/polyamine transporter I"/>
    <property type="match status" value="1"/>
</dbReference>
<sequence>MSRKTTGGQITVIQTQSVLISTTVGVGVLSFPHFLALDADSGSPLLTLAGIILAVLFLIPAILAGRKFPKDHLVAYSKKMIGGPLTVLFCSLIILHFMLFTAGVLRQSAEAINLIVLPRTPTEITSLLVMLLCMVGSRRDIVKFAYIHTFYLPFILIPGVLIIVGALKYGEYLNLLPVTGIHPVHLYRGAFSVASLFQVSFVAAILIPHMAEPQKALKASIVSLLCSGFFYLFIIITATAVFGAEELKQMVYPTLELARSSSLAFGGIQRLDGLFIIVWVLTGFTTLYSAYYICLYLLSRLTKVQDYRLYSSVISPFILSFSLIPQDFFQVYSIVDKAGIAGMAFIFFYSLLLMIMSFARKGDSRHDTTG</sequence>
<keyword evidence="6 8" id="KW-1133">Transmembrane helix</keyword>
<dbReference type="Proteomes" id="UP000092573">
    <property type="component" value="Chromosome"/>
</dbReference>
<dbReference type="AlphaFoldDB" id="A0A1B1MW87"/>
<evidence type="ECO:0000256" key="6">
    <source>
        <dbReference type="ARBA" id="ARBA00022989"/>
    </source>
</evidence>
<evidence type="ECO:0000256" key="8">
    <source>
        <dbReference type="SAM" id="Phobius"/>
    </source>
</evidence>
<dbReference type="RefSeq" id="WP_068693773.1">
    <property type="nucleotide sequence ID" value="NZ_CP014167.1"/>
</dbReference>
<evidence type="ECO:0000256" key="3">
    <source>
        <dbReference type="ARBA" id="ARBA00022448"/>
    </source>
</evidence>
<feature type="transmembrane region" description="Helical" evidence="8">
    <location>
        <begin position="145"/>
        <end position="167"/>
    </location>
</feature>
<name>A0A1B1MW87_9BACL</name>
<feature type="transmembrane region" description="Helical" evidence="8">
    <location>
        <begin position="45"/>
        <end position="64"/>
    </location>
</feature>
<evidence type="ECO:0000256" key="5">
    <source>
        <dbReference type="ARBA" id="ARBA00022692"/>
    </source>
</evidence>
<dbReference type="STRING" id="1462996.AWM70_01590"/>
<evidence type="ECO:0000256" key="7">
    <source>
        <dbReference type="ARBA" id="ARBA00023136"/>
    </source>
</evidence>
<feature type="transmembrane region" description="Helical" evidence="8">
    <location>
        <begin position="12"/>
        <end position="33"/>
    </location>
</feature>
<comment type="subcellular location">
    <subcellularLocation>
        <location evidence="1">Membrane</location>
        <topology evidence="1">Multi-pass membrane protein</topology>
    </subcellularLocation>
</comment>
<keyword evidence="4" id="KW-0309">Germination</keyword>
<dbReference type="Pfam" id="PF03845">
    <property type="entry name" value="Spore_permease"/>
    <property type="match status" value="1"/>
</dbReference>